<evidence type="ECO:0000256" key="1">
    <source>
        <dbReference type="SAM" id="MobiDB-lite"/>
    </source>
</evidence>
<feature type="region of interest" description="Disordered" evidence="1">
    <location>
        <begin position="1"/>
        <end position="39"/>
    </location>
</feature>
<feature type="region of interest" description="Disordered" evidence="1">
    <location>
        <begin position="412"/>
        <end position="434"/>
    </location>
</feature>
<dbReference type="Proteomes" id="UP001485043">
    <property type="component" value="Unassembled WGS sequence"/>
</dbReference>
<dbReference type="EMBL" id="JALJOV010000792">
    <property type="protein sequence ID" value="KAK9861233.1"/>
    <property type="molecule type" value="Genomic_DNA"/>
</dbReference>
<feature type="region of interest" description="Disordered" evidence="1">
    <location>
        <begin position="525"/>
        <end position="547"/>
    </location>
</feature>
<feature type="region of interest" description="Disordered" evidence="1">
    <location>
        <begin position="487"/>
        <end position="510"/>
    </location>
</feature>
<keyword evidence="3" id="KW-1185">Reference proteome</keyword>
<evidence type="ECO:0008006" key="4">
    <source>
        <dbReference type="Google" id="ProtNLM"/>
    </source>
</evidence>
<dbReference type="AlphaFoldDB" id="A0AAW1SVY9"/>
<feature type="compositionally biased region" description="Polar residues" evidence="1">
    <location>
        <begin position="1"/>
        <end position="13"/>
    </location>
</feature>
<evidence type="ECO:0000313" key="3">
    <source>
        <dbReference type="Proteomes" id="UP001485043"/>
    </source>
</evidence>
<name>A0AAW1SVY9_9CHLO</name>
<protein>
    <recommendedName>
        <fullName evidence="4">Cyclic nucleotide-binding domain-containing protein</fullName>
    </recommendedName>
</protein>
<reference evidence="2 3" key="1">
    <citation type="journal article" date="2024" name="Nat. Commun.">
        <title>Phylogenomics reveals the evolutionary origins of lichenization in chlorophyte algae.</title>
        <authorList>
            <person name="Puginier C."/>
            <person name="Libourel C."/>
            <person name="Otte J."/>
            <person name="Skaloud P."/>
            <person name="Haon M."/>
            <person name="Grisel S."/>
            <person name="Petersen M."/>
            <person name="Berrin J.G."/>
            <person name="Delaux P.M."/>
            <person name="Dal Grande F."/>
            <person name="Keller J."/>
        </authorList>
    </citation>
    <scope>NUCLEOTIDE SEQUENCE [LARGE SCALE GENOMIC DNA]</scope>
    <source>
        <strain evidence="2 3">SAG 2523</strain>
    </source>
</reference>
<feature type="region of interest" description="Disordered" evidence="1">
    <location>
        <begin position="717"/>
        <end position="739"/>
    </location>
</feature>
<organism evidence="2 3">
    <name type="scientific">Apatococcus fuscideae</name>
    <dbReference type="NCBI Taxonomy" id="2026836"/>
    <lineage>
        <taxon>Eukaryota</taxon>
        <taxon>Viridiplantae</taxon>
        <taxon>Chlorophyta</taxon>
        <taxon>core chlorophytes</taxon>
        <taxon>Trebouxiophyceae</taxon>
        <taxon>Chlorellales</taxon>
        <taxon>Chlorellaceae</taxon>
        <taxon>Apatococcus</taxon>
    </lineage>
</organism>
<feature type="non-terminal residue" evidence="2">
    <location>
        <position position="1"/>
    </location>
</feature>
<sequence length="739" mass="80135">QQPSQNAHVQGNDVQDAMSMGSDGSDEESEPEDGGKEGELVEARVRLMAGLKNYFYEKRSQGLISAQGIRLLDLAVNNCLEEPQGALSLWSQIEKEACGGLLVRTLASTLFSLRRFIIRSRSYHPKWLSDTFLHKPALFLAEFVGGLLSAKMLAGVEVAVEFWLALGHKSAQPQWTHLSGKSAILPNEVAAERAAAWHFIIDMEVEAPARFQAIQSYRATMALLRQQEIFVDTLLSSGMVEAHEASAMMEPIDARLRTLSQQGAVWRSPPLTEVVRNLPCLRTLPGPLFNALLEHGSLVTYKKGETIWSPKGHSPDFEDVQAAHEDPRRGLPCEASGVYIIMAGLARTTYTLPDQDPEDCFLGGGSVMGLLPALLGERMPGAGPVEATGNALGQGPVVFYLPQELVARICSRGQPRNDQQEDGEAGRKGRATPQAVGKLRQDLFRLAALHIVERLKGEVAAAAMAHVQHLTLTRARRLTLRHIAKQNRINASKQERAGQMAQPMQPGSVSRVAGDKMNEALGSSLSELTQDQEEQEVVGSQRQEGEEDVQAELSNESLMAGLDVNRFWKEGQRRAGDVLTELKQELLSADVVQLAPGQTFRQSSSLVLMKGTVSVDACASKPPPSGTPAAGLEGGERARAKGWIAKIQHTGPCVLPWLWEIVAHGDDILLVPQPIQLLAGSDGACIMATKSRIEDDGPTVPEPSKGKLDRLALSTENVQVSAPNKAGQGSSRQVQVTLE</sequence>
<accession>A0AAW1SVY9</accession>
<evidence type="ECO:0000313" key="2">
    <source>
        <dbReference type="EMBL" id="KAK9861233.1"/>
    </source>
</evidence>
<proteinExistence type="predicted"/>
<comment type="caution">
    <text evidence="2">The sequence shown here is derived from an EMBL/GenBank/DDBJ whole genome shotgun (WGS) entry which is preliminary data.</text>
</comment>
<gene>
    <name evidence="2" type="ORF">WJX84_006249</name>
</gene>